<dbReference type="Proteomes" id="UP001152888">
    <property type="component" value="Unassembled WGS sequence"/>
</dbReference>
<reference evidence="2" key="1">
    <citation type="submission" date="2022-03" db="EMBL/GenBank/DDBJ databases">
        <authorList>
            <person name="Sayadi A."/>
        </authorList>
    </citation>
    <scope>NUCLEOTIDE SEQUENCE</scope>
</reference>
<keyword evidence="1" id="KW-1133">Transmembrane helix</keyword>
<keyword evidence="1" id="KW-0812">Transmembrane</keyword>
<evidence type="ECO:0000313" key="2">
    <source>
        <dbReference type="EMBL" id="CAH1975820.1"/>
    </source>
</evidence>
<name>A0A9P0KHF6_ACAOB</name>
<dbReference type="EMBL" id="CAKOFQ010006840">
    <property type="protein sequence ID" value="CAH1975820.1"/>
    <property type="molecule type" value="Genomic_DNA"/>
</dbReference>
<dbReference type="OrthoDB" id="6722453at2759"/>
<feature type="transmembrane region" description="Helical" evidence="1">
    <location>
        <begin position="12"/>
        <end position="32"/>
    </location>
</feature>
<keyword evidence="3" id="KW-1185">Reference proteome</keyword>
<proteinExistence type="predicted"/>
<keyword evidence="1" id="KW-0472">Membrane</keyword>
<gene>
    <name evidence="2" type="ORF">ACAOBT_LOCUS11811</name>
</gene>
<accession>A0A9P0KHF6</accession>
<protein>
    <submittedName>
        <fullName evidence="2">Uncharacterized protein</fullName>
    </submittedName>
</protein>
<dbReference type="AlphaFoldDB" id="A0A9P0KHF6"/>
<comment type="caution">
    <text evidence="2">The sequence shown here is derived from an EMBL/GenBank/DDBJ whole genome shotgun (WGS) entry which is preliminary data.</text>
</comment>
<dbReference type="Gene3D" id="1.10.287.70">
    <property type="match status" value="1"/>
</dbReference>
<evidence type="ECO:0000256" key="1">
    <source>
        <dbReference type="SAM" id="Phobius"/>
    </source>
</evidence>
<organism evidence="2 3">
    <name type="scientific">Acanthoscelides obtectus</name>
    <name type="common">Bean weevil</name>
    <name type="synonym">Bruchus obtectus</name>
    <dbReference type="NCBI Taxonomy" id="200917"/>
    <lineage>
        <taxon>Eukaryota</taxon>
        <taxon>Metazoa</taxon>
        <taxon>Ecdysozoa</taxon>
        <taxon>Arthropoda</taxon>
        <taxon>Hexapoda</taxon>
        <taxon>Insecta</taxon>
        <taxon>Pterygota</taxon>
        <taxon>Neoptera</taxon>
        <taxon>Endopterygota</taxon>
        <taxon>Coleoptera</taxon>
        <taxon>Polyphaga</taxon>
        <taxon>Cucujiformia</taxon>
        <taxon>Chrysomeloidea</taxon>
        <taxon>Chrysomelidae</taxon>
        <taxon>Bruchinae</taxon>
        <taxon>Bruchini</taxon>
        <taxon>Acanthoscelides</taxon>
    </lineage>
</organism>
<sequence>MTVTSRGLCRFVIFLCGYVLFLVLGASVFSAIEGPEEIEKVQSLRELRSNFLKNNPCVTVL</sequence>
<evidence type="ECO:0000313" key="3">
    <source>
        <dbReference type="Proteomes" id="UP001152888"/>
    </source>
</evidence>